<feature type="chain" id="PRO_5045580019" evidence="1">
    <location>
        <begin position="26"/>
        <end position="284"/>
    </location>
</feature>
<feature type="signal peptide" evidence="1">
    <location>
        <begin position="1"/>
        <end position="25"/>
    </location>
</feature>
<sequence length="284" mass="29129">MKEVRGAMLALAAAALLVGCGGAGAQPEGLPPGVEVSLVQQRSDVAARQAQVRVHNDGDAPVTLGAVEVADPRFDGVAARVVDRATTLAPGRGVDVRVQLPPMDCAAPDAATTTIAMEVEVGDTAYRAESDIVDTLGFLPELYARECLADALAEVATVSISGFTPAPAGRAGALVLSIEPTGAGTARLEAVDSTTLLMYAAGAPPAPHPLGIEIGPTASARTVEIPLVPQRCDPHVVQEDKRGTIFTVDAVVGDVRGEVDIPAPPEMKARMLSWVAEWCGFGGA</sequence>
<protein>
    <submittedName>
        <fullName evidence="2">Uncharacterized protein</fullName>
    </submittedName>
</protein>
<evidence type="ECO:0000313" key="3">
    <source>
        <dbReference type="Proteomes" id="UP000295748"/>
    </source>
</evidence>
<evidence type="ECO:0000313" key="2">
    <source>
        <dbReference type="EMBL" id="QBR90266.1"/>
    </source>
</evidence>
<organism evidence="2 3">
    <name type="scientific">Microbacterium wangchenii</name>
    <dbReference type="NCBI Taxonomy" id="2541726"/>
    <lineage>
        <taxon>Bacteria</taxon>
        <taxon>Bacillati</taxon>
        <taxon>Actinomycetota</taxon>
        <taxon>Actinomycetes</taxon>
        <taxon>Micrococcales</taxon>
        <taxon>Microbacteriaceae</taxon>
        <taxon>Microbacterium</taxon>
    </lineage>
</organism>
<dbReference type="PROSITE" id="PS51257">
    <property type="entry name" value="PROKAR_LIPOPROTEIN"/>
    <property type="match status" value="1"/>
</dbReference>
<dbReference type="EMBL" id="CP038266">
    <property type="protein sequence ID" value="QBR90266.1"/>
    <property type="molecule type" value="Genomic_DNA"/>
</dbReference>
<keyword evidence="3" id="KW-1185">Reference proteome</keyword>
<gene>
    <name evidence="2" type="ORF">E4K62_17225</name>
</gene>
<accession>A0ABX5SVP7</accession>
<dbReference type="Proteomes" id="UP000295748">
    <property type="component" value="Chromosome"/>
</dbReference>
<name>A0ABX5SVP7_9MICO</name>
<reference evidence="2 3" key="1">
    <citation type="submission" date="2019-03" db="EMBL/GenBank/DDBJ databases">
        <authorList>
            <person name="Dong K."/>
        </authorList>
    </citation>
    <scope>NUCLEOTIDE SEQUENCE [LARGE SCALE GENOMIC DNA]</scope>
    <source>
        <strain evidence="3">dk512</strain>
    </source>
</reference>
<evidence type="ECO:0000256" key="1">
    <source>
        <dbReference type="SAM" id="SignalP"/>
    </source>
</evidence>
<dbReference type="RefSeq" id="WP_135069904.1">
    <property type="nucleotide sequence ID" value="NZ_CP038266.1"/>
</dbReference>
<keyword evidence="1" id="KW-0732">Signal</keyword>
<proteinExistence type="predicted"/>